<dbReference type="InterPro" id="IPR047707">
    <property type="entry name" value="VdcD-like"/>
</dbReference>
<evidence type="ECO:0000313" key="4">
    <source>
        <dbReference type="Proteomes" id="UP000254463"/>
    </source>
</evidence>
<reference evidence="2" key="2">
    <citation type="submission" date="2018-07" db="EMBL/GenBank/DDBJ databases">
        <authorList>
            <consortium name="PulseNet: The National Subtyping Network for Foodborne Disease Surveillance"/>
            <person name="Tarr C.L."/>
            <person name="Trees E."/>
            <person name="Katz L.S."/>
            <person name="Carleton-Romer H.A."/>
            <person name="Stroika S."/>
            <person name="Kucerova Z."/>
            <person name="Roache K.F."/>
            <person name="Sabol A.L."/>
            <person name="Besser J."/>
            <person name="Gerner-Smidt P."/>
        </authorList>
    </citation>
    <scope>NUCLEOTIDE SEQUENCE</scope>
    <source>
        <strain evidence="2">2015K-1040</strain>
    </source>
</reference>
<evidence type="ECO:0000313" key="3">
    <source>
        <dbReference type="EMBL" id="SUF94307.1"/>
    </source>
</evidence>
<organism evidence="3 4">
    <name type="scientific">Salmonella enterica</name>
    <name type="common">Salmonella choleraesuis</name>
    <dbReference type="NCBI Taxonomy" id="28901"/>
    <lineage>
        <taxon>Bacteria</taxon>
        <taxon>Pseudomonadati</taxon>
        <taxon>Pseudomonadota</taxon>
        <taxon>Gammaproteobacteria</taxon>
        <taxon>Enterobacterales</taxon>
        <taxon>Enterobacteriaceae</taxon>
        <taxon>Salmonella</taxon>
    </lineage>
</organism>
<dbReference type="EC" id="4.1.1.-" evidence="3"/>
<feature type="region of interest" description="Disordered" evidence="1">
    <location>
        <begin position="60"/>
        <end position="84"/>
    </location>
</feature>
<dbReference type="Proteomes" id="UP000254463">
    <property type="component" value="Unassembled WGS sequence"/>
</dbReference>
<dbReference type="EMBL" id="UGWV01000002">
    <property type="protein sequence ID" value="SUF94307.1"/>
    <property type="molecule type" value="Genomic_DNA"/>
</dbReference>
<dbReference type="GO" id="GO:0016829">
    <property type="term" value="F:lyase activity"/>
    <property type="evidence" value="ECO:0007669"/>
    <property type="project" value="UniProtKB-KW"/>
</dbReference>
<dbReference type="Pfam" id="PF26358">
    <property type="entry name" value="EcdD_BsdD_detox"/>
    <property type="match status" value="1"/>
</dbReference>
<proteinExistence type="predicted"/>
<dbReference type="EMBL" id="AAGMWE010000008">
    <property type="protein sequence ID" value="EBP8389123.1"/>
    <property type="molecule type" value="Genomic_DNA"/>
</dbReference>
<name>A0A5T6S5G8_SALER</name>
<accession>A0A5T6S5G8</accession>
<feature type="compositionally biased region" description="Basic and acidic residues" evidence="1">
    <location>
        <begin position="74"/>
        <end position="84"/>
    </location>
</feature>
<dbReference type="NCBIfam" id="NF041205">
    <property type="entry name" value="VdcD"/>
    <property type="match status" value="1"/>
</dbReference>
<dbReference type="RefSeq" id="WP_001540799.1">
    <property type="nucleotide sequence ID" value="NZ_BCOE01000105.1"/>
</dbReference>
<keyword evidence="3" id="KW-0456">Lyase</keyword>
<gene>
    <name evidence="3" type="primary">bsdD</name>
    <name evidence="2" type="ORF">APG77_16985</name>
    <name evidence="3" type="ORF">NCTC6385_01185</name>
</gene>
<protein>
    <submittedName>
        <fullName evidence="3">Hydroxyaromatic non-oxidative decarboxylaseprotein D</fullName>
        <ecNumber evidence="3">4.1.1.-</ecNumber>
    </submittedName>
</protein>
<sequence>MICPRCADAHIELMATSPVKGVWTVYQCQHCLYTWRDTEPLRRTSREHYPQAFRMTQKDIDDAPMVPSIPPLLAEDKLTSPDIG</sequence>
<dbReference type="AlphaFoldDB" id="A0A5T6S5G8"/>
<evidence type="ECO:0000313" key="2">
    <source>
        <dbReference type="EMBL" id="EBP8389123.1"/>
    </source>
</evidence>
<reference evidence="3 4" key="1">
    <citation type="submission" date="2018-06" db="EMBL/GenBank/DDBJ databases">
        <authorList>
            <consortium name="Pathogen Informatics"/>
            <person name="Doyle S."/>
        </authorList>
    </citation>
    <scope>NUCLEOTIDE SEQUENCE [LARGE SCALE GENOMIC DNA]</scope>
    <source>
        <strain evidence="3 4">NCTC6385</strain>
    </source>
</reference>
<evidence type="ECO:0000256" key="1">
    <source>
        <dbReference type="SAM" id="MobiDB-lite"/>
    </source>
</evidence>